<accession>A0A8T1CLD9</accession>
<evidence type="ECO:0000313" key="3">
    <source>
        <dbReference type="Proteomes" id="UP000736787"/>
    </source>
</evidence>
<dbReference type="EMBL" id="RCMK01000528">
    <property type="protein sequence ID" value="KAG2923770.1"/>
    <property type="molecule type" value="Genomic_DNA"/>
</dbReference>
<organism evidence="2 3">
    <name type="scientific">Phytophthora cactorum</name>
    <dbReference type="NCBI Taxonomy" id="29920"/>
    <lineage>
        <taxon>Eukaryota</taxon>
        <taxon>Sar</taxon>
        <taxon>Stramenopiles</taxon>
        <taxon>Oomycota</taxon>
        <taxon>Peronosporomycetes</taxon>
        <taxon>Peronosporales</taxon>
        <taxon>Peronosporaceae</taxon>
        <taxon>Phytophthora</taxon>
    </lineage>
</organism>
<gene>
    <name evidence="2" type="ORF">PC117_g15624</name>
</gene>
<protein>
    <submittedName>
        <fullName evidence="2">Uncharacterized protein</fullName>
    </submittedName>
</protein>
<dbReference type="Proteomes" id="UP000736787">
    <property type="component" value="Unassembled WGS sequence"/>
</dbReference>
<evidence type="ECO:0000313" key="2">
    <source>
        <dbReference type="EMBL" id="KAG2923770.1"/>
    </source>
</evidence>
<reference evidence="2" key="1">
    <citation type="submission" date="2018-10" db="EMBL/GenBank/DDBJ databases">
        <title>Effector identification in a new, highly contiguous assembly of the strawberry crown rot pathogen Phytophthora cactorum.</title>
        <authorList>
            <person name="Armitage A.D."/>
            <person name="Nellist C.F."/>
            <person name="Bates H."/>
            <person name="Vickerstaff R.J."/>
            <person name="Harrison R.J."/>
        </authorList>
    </citation>
    <scope>NUCLEOTIDE SEQUENCE</scope>
    <source>
        <strain evidence="2">4040</strain>
    </source>
</reference>
<feature type="region of interest" description="Disordered" evidence="1">
    <location>
        <begin position="153"/>
        <end position="193"/>
    </location>
</feature>
<dbReference type="AlphaFoldDB" id="A0A8T1CLD9"/>
<comment type="caution">
    <text evidence="2">The sequence shown here is derived from an EMBL/GenBank/DDBJ whole genome shotgun (WGS) entry which is preliminary data.</text>
</comment>
<proteinExistence type="predicted"/>
<sequence>MLYLRPGDYTIVRIRYGYVNPQCGVVWAGRGKHWVTEIIYGAKFWAVVIKVVNITHRVLLYENTVSTQLRKRERWLEELAESMAPPRADHPEYDWPTKLLLRPLPGKDKVRTTALHPSPGCVRPESNGPILTSTSTAATQTCDMKDACAQTEAVDQYDAEEPSHGSDAAGATESVGITKPTLEARSGTPLGSV</sequence>
<name>A0A8T1CLD9_9STRA</name>
<evidence type="ECO:0000256" key="1">
    <source>
        <dbReference type="SAM" id="MobiDB-lite"/>
    </source>
</evidence>